<sequence>MPIRTGAQRARLLCTVPVILLCAAPAAAQDNEGFFQVLGRIILGTGTAKVAIDTPQAVSTIEAEELERDQPSNIGDLFKSVPGVQGAGASARPLGQAFNIRGIGNSEQTASEARIIVNVDGAPKFYESYRMGSFFGDLDLYKRVEVLKGPASSTLYGSGAIGGAVNFTTRDASDFLEEGETRALRFSSTYDSNGDGVKLGIISATRAGNAEYLAGFNVSTGNDKVDGAGNRIAGTAYEGMSGLLKGRWYFGEDEEQSLTLTLSRTDSDLDRTPVAQTGGATVGAFGLHDLHAVDDTLTLAWRNEFRDNPLLDVTAQLSYTDTSVEKDNYTLGASCAPGTFQVLCDSSYGYATTTLKLENTADLSAGAWENYLTVGVQVSEQKRSATSSLGALGFHPEGTDRRMGLYAQGEFTYGERLTIIPGVRVDFGKQTPGASAAAAGALVQDDTAISPKIAAMYELNDSFAVFGSLARTERMPTLDELYSSEAAGVLPARTPSLNLKKEEADTVELGFTFQREGWLAEGDSFQMKVTAFHNDLTNMIATTPRVAGGPAVPYFSNIAAAELWGAEVEAAYDADRWFAQLAYAHVKSKNRATGLTLPDTPAENVVLTVGAKLPEQGLTIGWRASYFDKIRTSSATTSGASYDTHDIFLTWSPEEGPLAGLDVNLSVENVFDRAYRNNLSLDNAVGRTAKLSVAKRITF</sequence>
<accession>A0ABW9Y222</accession>
<dbReference type="Pfam" id="PF00593">
    <property type="entry name" value="TonB_dep_Rec_b-barrel"/>
    <property type="match status" value="1"/>
</dbReference>
<dbReference type="Gene3D" id="2.40.170.20">
    <property type="entry name" value="TonB-dependent receptor, beta-barrel domain"/>
    <property type="match status" value="1"/>
</dbReference>
<evidence type="ECO:0000313" key="14">
    <source>
        <dbReference type="Proteomes" id="UP001517376"/>
    </source>
</evidence>
<dbReference type="Pfam" id="PF07715">
    <property type="entry name" value="Plug"/>
    <property type="match status" value="1"/>
</dbReference>
<evidence type="ECO:0000259" key="11">
    <source>
        <dbReference type="Pfam" id="PF00593"/>
    </source>
</evidence>
<dbReference type="InterPro" id="IPR000531">
    <property type="entry name" value="Beta-barrel_TonB"/>
</dbReference>
<dbReference type="Gene3D" id="2.170.130.10">
    <property type="entry name" value="TonB-dependent receptor, plug domain"/>
    <property type="match status" value="1"/>
</dbReference>
<name>A0ABW9Y222_9RHOB</name>
<feature type="domain" description="TonB-dependent receptor-like beta-barrel" evidence="11">
    <location>
        <begin position="265"/>
        <end position="670"/>
    </location>
</feature>
<proteinExistence type="inferred from homology"/>
<comment type="caution">
    <text evidence="13">The sequence shown here is derived from an EMBL/GenBank/DDBJ whole genome shotgun (WGS) entry which is preliminary data.</text>
</comment>
<evidence type="ECO:0000256" key="8">
    <source>
        <dbReference type="PROSITE-ProRule" id="PRU01360"/>
    </source>
</evidence>
<dbReference type="PROSITE" id="PS52016">
    <property type="entry name" value="TONB_DEPENDENT_REC_3"/>
    <property type="match status" value="1"/>
</dbReference>
<evidence type="ECO:0000256" key="2">
    <source>
        <dbReference type="ARBA" id="ARBA00022448"/>
    </source>
</evidence>
<comment type="similarity">
    <text evidence="8 9">Belongs to the TonB-dependent receptor family.</text>
</comment>
<protein>
    <submittedName>
        <fullName evidence="13">TonB-dependent receptor</fullName>
    </submittedName>
</protein>
<keyword evidence="2 8" id="KW-0813">Transport</keyword>
<dbReference type="NCBIfam" id="TIGR01785">
    <property type="entry name" value="TonB-hemin"/>
    <property type="match status" value="1"/>
</dbReference>
<keyword evidence="5 9" id="KW-0798">TonB box</keyword>
<evidence type="ECO:0000256" key="10">
    <source>
        <dbReference type="SAM" id="SignalP"/>
    </source>
</evidence>
<evidence type="ECO:0000256" key="1">
    <source>
        <dbReference type="ARBA" id="ARBA00004571"/>
    </source>
</evidence>
<keyword evidence="10" id="KW-0732">Signal</keyword>
<evidence type="ECO:0000256" key="6">
    <source>
        <dbReference type="ARBA" id="ARBA00023136"/>
    </source>
</evidence>
<organism evidence="13 14">
    <name type="scientific">Paragemmobacter ruber</name>
    <dbReference type="NCBI Taxonomy" id="1985673"/>
    <lineage>
        <taxon>Bacteria</taxon>
        <taxon>Pseudomonadati</taxon>
        <taxon>Pseudomonadota</taxon>
        <taxon>Alphaproteobacteria</taxon>
        <taxon>Rhodobacterales</taxon>
        <taxon>Paracoccaceae</taxon>
        <taxon>Paragemmobacter</taxon>
    </lineage>
</organism>
<comment type="subcellular location">
    <subcellularLocation>
        <location evidence="1 8">Cell outer membrane</location>
        <topology evidence="1 8">Multi-pass membrane protein</topology>
    </subcellularLocation>
</comment>
<dbReference type="PANTHER" id="PTHR30069">
    <property type="entry name" value="TONB-DEPENDENT OUTER MEMBRANE RECEPTOR"/>
    <property type="match status" value="1"/>
</dbReference>
<evidence type="ECO:0000259" key="12">
    <source>
        <dbReference type="Pfam" id="PF07715"/>
    </source>
</evidence>
<keyword evidence="14" id="KW-1185">Reference proteome</keyword>
<keyword evidence="3 8" id="KW-1134">Transmembrane beta strand</keyword>
<evidence type="ECO:0000313" key="13">
    <source>
        <dbReference type="EMBL" id="NBE06438.1"/>
    </source>
</evidence>
<evidence type="ECO:0000256" key="9">
    <source>
        <dbReference type="RuleBase" id="RU003357"/>
    </source>
</evidence>
<evidence type="ECO:0000256" key="3">
    <source>
        <dbReference type="ARBA" id="ARBA00022452"/>
    </source>
</evidence>
<evidence type="ECO:0000256" key="4">
    <source>
        <dbReference type="ARBA" id="ARBA00022692"/>
    </source>
</evidence>
<feature type="chain" id="PRO_5047425263" evidence="10">
    <location>
        <begin position="29"/>
        <end position="699"/>
    </location>
</feature>
<dbReference type="InterPro" id="IPR036942">
    <property type="entry name" value="Beta-barrel_TonB_sf"/>
</dbReference>
<dbReference type="RefSeq" id="WP_161765438.1">
    <property type="nucleotide sequence ID" value="NZ_JAAATW010000001.1"/>
</dbReference>
<dbReference type="InterPro" id="IPR012910">
    <property type="entry name" value="Plug_dom"/>
</dbReference>
<gene>
    <name evidence="13" type="ORF">GU920_02745</name>
</gene>
<feature type="domain" description="TonB-dependent receptor plug" evidence="12">
    <location>
        <begin position="52"/>
        <end position="164"/>
    </location>
</feature>
<dbReference type="InterPro" id="IPR039426">
    <property type="entry name" value="TonB-dep_rcpt-like"/>
</dbReference>
<keyword evidence="6 8" id="KW-0472">Membrane</keyword>
<keyword evidence="7 8" id="KW-0998">Cell outer membrane</keyword>
<dbReference type="CDD" id="cd01347">
    <property type="entry name" value="ligand_gated_channel"/>
    <property type="match status" value="1"/>
</dbReference>
<dbReference type="InterPro" id="IPR037066">
    <property type="entry name" value="Plug_dom_sf"/>
</dbReference>
<dbReference type="InterPro" id="IPR011276">
    <property type="entry name" value="TonB_haem/Hb_rcpt"/>
</dbReference>
<dbReference type="Proteomes" id="UP001517376">
    <property type="component" value="Unassembled WGS sequence"/>
</dbReference>
<keyword evidence="13" id="KW-0675">Receptor</keyword>
<feature type="signal peptide" evidence="10">
    <location>
        <begin position="1"/>
        <end position="28"/>
    </location>
</feature>
<evidence type="ECO:0000256" key="7">
    <source>
        <dbReference type="ARBA" id="ARBA00023237"/>
    </source>
</evidence>
<dbReference type="SUPFAM" id="SSF56935">
    <property type="entry name" value="Porins"/>
    <property type="match status" value="1"/>
</dbReference>
<evidence type="ECO:0000256" key="5">
    <source>
        <dbReference type="ARBA" id="ARBA00023077"/>
    </source>
</evidence>
<reference evidence="14" key="1">
    <citation type="submission" date="2020-01" db="EMBL/GenBank/DDBJ databases">
        <title>Sphingomonas sp. strain CSW-10.</title>
        <authorList>
            <person name="Chen W.-M."/>
        </authorList>
    </citation>
    <scope>NUCLEOTIDE SEQUENCE [LARGE SCALE GENOMIC DNA]</scope>
    <source>
        <strain evidence="14">CCP-1</strain>
    </source>
</reference>
<keyword evidence="4 8" id="KW-0812">Transmembrane</keyword>
<dbReference type="EMBL" id="JAAATW010000001">
    <property type="protein sequence ID" value="NBE06438.1"/>
    <property type="molecule type" value="Genomic_DNA"/>
</dbReference>
<dbReference type="PANTHER" id="PTHR30069:SF56">
    <property type="entry name" value="TONB-DEPENDENT HEME RECEPTOR A"/>
    <property type="match status" value="1"/>
</dbReference>